<dbReference type="InterPro" id="IPR020472">
    <property type="entry name" value="WD40_PAC1"/>
</dbReference>
<proteinExistence type="inferred from homology"/>
<accession>A0A2U1Q8Y9</accession>
<feature type="transmembrane region" description="Helical" evidence="5">
    <location>
        <begin position="15"/>
        <end position="33"/>
    </location>
</feature>
<dbReference type="GO" id="GO:0000974">
    <property type="term" value="C:Prp19 complex"/>
    <property type="evidence" value="ECO:0007669"/>
    <property type="project" value="TreeGrafter"/>
</dbReference>
<feature type="repeat" description="WD" evidence="4">
    <location>
        <begin position="112"/>
        <end position="154"/>
    </location>
</feature>
<feature type="repeat" description="WD" evidence="4">
    <location>
        <begin position="197"/>
        <end position="238"/>
    </location>
</feature>
<keyword evidence="5" id="KW-0812">Transmembrane</keyword>
<dbReference type="EMBL" id="PKPP01000313">
    <property type="protein sequence ID" value="PWA94467.1"/>
    <property type="molecule type" value="Genomic_DNA"/>
</dbReference>
<dbReference type="Gene3D" id="2.130.10.10">
    <property type="entry name" value="YVTN repeat-like/Quinoprotein amine dehydrogenase"/>
    <property type="match status" value="1"/>
</dbReference>
<keyword evidence="5" id="KW-1133">Transmembrane helix</keyword>
<dbReference type="Pfam" id="PF00400">
    <property type="entry name" value="WD40"/>
    <property type="match status" value="6"/>
</dbReference>
<dbReference type="InterPro" id="IPR015943">
    <property type="entry name" value="WD40/YVTN_repeat-like_dom_sf"/>
</dbReference>
<evidence type="ECO:0000256" key="3">
    <source>
        <dbReference type="ARBA" id="ARBA00025726"/>
    </source>
</evidence>
<dbReference type="PROSITE" id="PS50082">
    <property type="entry name" value="WD_REPEATS_2"/>
    <property type="match status" value="4"/>
</dbReference>
<evidence type="ECO:0000256" key="2">
    <source>
        <dbReference type="ARBA" id="ARBA00022737"/>
    </source>
</evidence>
<dbReference type="InterPro" id="IPR019775">
    <property type="entry name" value="WD40_repeat_CS"/>
</dbReference>
<keyword evidence="1 4" id="KW-0853">WD repeat</keyword>
<evidence type="ECO:0000256" key="4">
    <source>
        <dbReference type="PROSITE-ProRule" id="PRU00221"/>
    </source>
</evidence>
<name>A0A2U1Q8Y9_ARTAN</name>
<dbReference type="InterPro" id="IPR036322">
    <property type="entry name" value="WD40_repeat_dom_sf"/>
</dbReference>
<dbReference type="CDD" id="cd00200">
    <property type="entry name" value="WD40"/>
    <property type="match status" value="1"/>
</dbReference>
<dbReference type="InterPro" id="IPR045241">
    <property type="entry name" value="Prp46/PLRG1-like"/>
</dbReference>
<protein>
    <submittedName>
        <fullName evidence="6">Pleiotropic regulatory locus 1</fullName>
    </submittedName>
</protein>
<dbReference type="OrthoDB" id="10256122at2759"/>
<evidence type="ECO:0000313" key="7">
    <source>
        <dbReference type="Proteomes" id="UP000245207"/>
    </source>
</evidence>
<keyword evidence="5" id="KW-0472">Membrane</keyword>
<dbReference type="GO" id="GO:0071011">
    <property type="term" value="C:precatalytic spliceosome"/>
    <property type="evidence" value="ECO:0007669"/>
    <property type="project" value="TreeGrafter"/>
</dbReference>
<dbReference type="PROSITE" id="PS00678">
    <property type="entry name" value="WD_REPEATS_1"/>
    <property type="match status" value="2"/>
</dbReference>
<feature type="repeat" description="WD" evidence="4">
    <location>
        <begin position="330"/>
        <end position="371"/>
    </location>
</feature>
<comment type="caution">
    <text evidence="6">The sequence shown here is derived from an EMBL/GenBank/DDBJ whole genome shotgun (WGS) entry which is preliminary data.</text>
</comment>
<dbReference type="PANTHER" id="PTHR19923:SF0">
    <property type="entry name" value="PLEIOTROPIC REGULATOR 1"/>
    <property type="match status" value="1"/>
</dbReference>
<dbReference type="PANTHER" id="PTHR19923">
    <property type="entry name" value="WD40 REPEAT PROTEINPRL1/PRL2-RELATED"/>
    <property type="match status" value="1"/>
</dbReference>
<dbReference type="PROSITE" id="PS50294">
    <property type="entry name" value="WD_REPEATS_REGION"/>
    <property type="match status" value="2"/>
</dbReference>
<dbReference type="InterPro" id="IPR001680">
    <property type="entry name" value="WD40_rpt"/>
</dbReference>
<dbReference type="AlphaFoldDB" id="A0A2U1Q8Y9"/>
<evidence type="ECO:0000256" key="5">
    <source>
        <dbReference type="SAM" id="Phobius"/>
    </source>
</evidence>
<sequence length="379" mass="42512">MNNEDPQEEYWNKHVIMGFLLSGFFLFGNFFYLSHMTWLFAPVTSQVIAKPNRVVFQVLSFLLTQRNLSTAALWREFLHVLNGMLHGRTTESLVATWDGIWETHSGKLKLTLTGHIGQVRGLAVSSRHPHMMFSVGDDKLVKCWDLERDKVVGSYHGHLSGVYCLALHPTLDVLLTGGRDSVCRVWDIRTNMQYRAFSGHADTVCSVFSRSTDPQVITGSHDSTIKLWDLRSGNSMATLTHHKKSVRALAKHPTQESFASASADNIKKFSLPRGEFLHNTLSQQKTIVNAMAVNQEGVLATGGDNGSLWFWDWKSGHSFQQSQTTVQPGSLDSEAGIYALSYDITGLRLVTCGADKTIKMWKQDESATPETHPVNIRRF</sequence>
<dbReference type="Proteomes" id="UP000245207">
    <property type="component" value="Unassembled WGS sequence"/>
</dbReference>
<keyword evidence="2" id="KW-0677">Repeat</keyword>
<evidence type="ECO:0000256" key="1">
    <source>
        <dbReference type="ARBA" id="ARBA00022574"/>
    </source>
</evidence>
<dbReference type="STRING" id="35608.A0A2U1Q8Y9"/>
<comment type="similarity">
    <text evidence="3">Belongs to the WD repeat PRL1/PRL2 family.</text>
</comment>
<reference evidence="6 7" key="1">
    <citation type="journal article" date="2018" name="Mol. Plant">
        <title>The genome of Artemisia annua provides insight into the evolution of Asteraceae family and artemisinin biosynthesis.</title>
        <authorList>
            <person name="Shen Q."/>
            <person name="Zhang L."/>
            <person name="Liao Z."/>
            <person name="Wang S."/>
            <person name="Yan T."/>
            <person name="Shi P."/>
            <person name="Liu M."/>
            <person name="Fu X."/>
            <person name="Pan Q."/>
            <person name="Wang Y."/>
            <person name="Lv Z."/>
            <person name="Lu X."/>
            <person name="Zhang F."/>
            <person name="Jiang W."/>
            <person name="Ma Y."/>
            <person name="Chen M."/>
            <person name="Hao X."/>
            <person name="Li L."/>
            <person name="Tang Y."/>
            <person name="Lv G."/>
            <person name="Zhou Y."/>
            <person name="Sun X."/>
            <person name="Brodelius P.E."/>
            <person name="Rose J.K.C."/>
            <person name="Tang K."/>
        </authorList>
    </citation>
    <scope>NUCLEOTIDE SEQUENCE [LARGE SCALE GENOMIC DNA]</scope>
    <source>
        <strain evidence="7">cv. Huhao1</strain>
        <tissue evidence="6">Leaf</tissue>
    </source>
</reference>
<dbReference type="PRINTS" id="PR00320">
    <property type="entry name" value="GPROTEINBRPT"/>
</dbReference>
<dbReference type="SUPFAM" id="SSF50978">
    <property type="entry name" value="WD40 repeat-like"/>
    <property type="match status" value="1"/>
</dbReference>
<evidence type="ECO:0000313" key="6">
    <source>
        <dbReference type="EMBL" id="PWA94467.1"/>
    </source>
</evidence>
<feature type="repeat" description="WD" evidence="4">
    <location>
        <begin position="155"/>
        <end position="196"/>
    </location>
</feature>
<organism evidence="6 7">
    <name type="scientific">Artemisia annua</name>
    <name type="common">Sweet wormwood</name>
    <dbReference type="NCBI Taxonomy" id="35608"/>
    <lineage>
        <taxon>Eukaryota</taxon>
        <taxon>Viridiplantae</taxon>
        <taxon>Streptophyta</taxon>
        <taxon>Embryophyta</taxon>
        <taxon>Tracheophyta</taxon>
        <taxon>Spermatophyta</taxon>
        <taxon>Magnoliopsida</taxon>
        <taxon>eudicotyledons</taxon>
        <taxon>Gunneridae</taxon>
        <taxon>Pentapetalae</taxon>
        <taxon>asterids</taxon>
        <taxon>campanulids</taxon>
        <taxon>Asterales</taxon>
        <taxon>Asteraceae</taxon>
        <taxon>Asteroideae</taxon>
        <taxon>Anthemideae</taxon>
        <taxon>Artemisiinae</taxon>
        <taxon>Artemisia</taxon>
    </lineage>
</organism>
<dbReference type="SMART" id="SM00320">
    <property type="entry name" value="WD40"/>
    <property type="match status" value="6"/>
</dbReference>
<dbReference type="GO" id="GO:0000398">
    <property type="term" value="P:mRNA splicing, via spliceosome"/>
    <property type="evidence" value="ECO:0007669"/>
    <property type="project" value="InterPro"/>
</dbReference>
<keyword evidence="7" id="KW-1185">Reference proteome</keyword>
<gene>
    <name evidence="6" type="ORF">CTI12_AA019590</name>
</gene>
<dbReference type="GO" id="GO:0071013">
    <property type="term" value="C:catalytic step 2 spliceosome"/>
    <property type="evidence" value="ECO:0007669"/>
    <property type="project" value="TreeGrafter"/>
</dbReference>